<feature type="transmembrane region" description="Helical" evidence="5">
    <location>
        <begin position="98"/>
        <end position="120"/>
    </location>
</feature>
<evidence type="ECO:0000256" key="4">
    <source>
        <dbReference type="ARBA" id="ARBA00023136"/>
    </source>
</evidence>
<dbReference type="PANTHER" id="PTHR35529:SF1">
    <property type="entry name" value="MANGANESE EFFLUX PUMP MNTP-RELATED"/>
    <property type="match status" value="1"/>
</dbReference>
<feature type="transmembrane region" description="Helical" evidence="5">
    <location>
        <begin position="65"/>
        <end position="86"/>
    </location>
</feature>
<keyword evidence="7" id="KW-1185">Reference proteome</keyword>
<keyword evidence="4 5" id="KW-0472">Membrane</keyword>
<keyword evidence="1" id="KW-1003">Cell membrane</keyword>
<reference evidence="6 7" key="1">
    <citation type="submission" date="2016-06" db="EMBL/GenBank/DDBJ databases">
        <title>Domibacillus iocasae genome sequencing.</title>
        <authorList>
            <person name="Verma A."/>
            <person name="Pal Y."/>
            <person name="Ojha A.K."/>
            <person name="Krishnamurthi S."/>
        </authorList>
    </citation>
    <scope>NUCLEOTIDE SEQUENCE [LARGE SCALE GENOMIC DNA]</scope>
    <source>
        <strain evidence="6 7">DSM 29979</strain>
    </source>
</reference>
<feature type="transmembrane region" description="Helical" evidence="5">
    <location>
        <begin position="34"/>
        <end position="53"/>
    </location>
</feature>
<organism evidence="6 7">
    <name type="scientific">Domibacillus iocasae</name>
    <dbReference type="NCBI Taxonomy" id="1714016"/>
    <lineage>
        <taxon>Bacteria</taxon>
        <taxon>Bacillati</taxon>
        <taxon>Bacillota</taxon>
        <taxon>Bacilli</taxon>
        <taxon>Bacillales</taxon>
        <taxon>Bacillaceae</taxon>
        <taxon>Domibacillus</taxon>
    </lineage>
</organism>
<feature type="transmembrane region" description="Helical" evidence="5">
    <location>
        <begin position="157"/>
        <end position="174"/>
    </location>
</feature>
<evidence type="ECO:0000313" key="7">
    <source>
        <dbReference type="Proteomes" id="UP000095658"/>
    </source>
</evidence>
<evidence type="ECO:0008006" key="8">
    <source>
        <dbReference type="Google" id="ProtNLM"/>
    </source>
</evidence>
<feature type="transmembrane region" description="Helical" evidence="5">
    <location>
        <begin position="126"/>
        <end position="145"/>
    </location>
</feature>
<keyword evidence="2 5" id="KW-0812">Transmembrane</keyword>
<gene>
    <name evidence="6" type="ORF">BA724_06370</name>
</gene>
<proteinExistence type="predicted"/>
<comment type="caution">
    <text evidence="6">The sequence shown here is derived from an EMBL/GenBank/DDBJ whole genome shotgun (WGS) entry which is preliminary data.</text>
</comment>
<evidence type="ECO:0000313" key="6">
    <source>
        <dbReference type="EMBL" id="OES44887.1"/>
    </source>
</evidence>
<evidence type="ECO:0000256" key="1">
    <source>
        <dbReference type="ARBA" id="ARBA00022475"/>
    </source>
</evidence>
<protein>
    <recommendedName>
        <fullName evidence="8">Manganese efflux pump MntP</fullName>
    </recommendedName>
</protein>
<keyword evidence="3 5" id="KW-1133">Transmembrane helix</keyword>
<evidence type="ECO:0000256" key="3">
    <source>
        <dbReference type="ARBA" id="ARBA00022989"/>
    </source>
</evidence>
<dbReference type="OrthoDB" id="1679700at2"/>
<evidence type="ECO:0000256" key="5">
    <source>
        <dbReference type="SAM" id="Phobius"/>
    </source>
</evidence>
<dbReference type="Pfam" id="PF02659">
    <property type="entry name" value="Mntp"/>
    <property type="match status" value="1"/>
</dbReference>
<evidence type="ECO:0000256" key="2">
    <source>
        <dbReference type="ARBA" id="ARBA00022692"/>
    </source>
</evidence>
<dbReference type="STRING" id="1714016.BA724_06370"/>
<sequence length="175" mass="18302">MSMDIFILSLALSADAFGAALAVGMRRMGLLDKLMLSSSVGIMHIILPLISMTAGSELYERFGDILFSAGGIILALTGLQMVLSFFRKEERQKPTGLGMLLFAFGVSMDSFSTGLSLGVLGMDKSTAVISFGACAACLTMAGLIFSSRMSTAAGKAGEVAGGVLLLIIGLKWIFI</sequence>
<dbReference type="PANTHER" id="PTHR35529">
    <property type="entry name" value="MANGANESE EFFLUX PUMP MNTP-RELATED"/>
    <property type="match status" value="1"/>
</dbReference>
<dbReference type="EMBL" id="MAMP01000021">
    <property type="protein sequence ID" value="OES44887.1"/>
    <property type="molecule type" value="Genomic_DNA"/>
</dbReference>
<dbReference type="RefSeq" id="WP_069938510.1">
    <property type="nucleotide sequence ID" value="NZ_MAMP01000021.1"/>
</dbReference>
<name>A0A1E7DP70_9BACI</name>
<feature type="transmembrane region" description="Helical" evidence="5">
    <location>
        <begin position="6"/>
        <end position="25"/>
    </location>
</feature>
<accession>A0A1E7DP70</accession>
<dbReference type="Proteomes" id="UP000095658">
    <property type="component" value="Unassembled WGS sequence"/>
</dbReference>
<dbReference type="InterPro" id="IPR003810">
    <property type="entry name" value="Mntp/YtaF"/>
</dbReference>
<dbReference type="AlphaFoldDB" id="A0A1E7DP70"/>